<keyword evidence="2" id="KW-0812">Transmembrane</keyword>
<dbReference type="AlphaFoldDB" id="A0A139GXW5"/>
<reference evidence="3 4" key="1">
    <citation type="submission" date="2015-07" db="EMBL/GenBank/DDBJ databases">
        <title>Comparative genomics of the Sigatoka disease complex on banana suggests a link between parallel evolutionary changes in Pseudocercospora fijiensis and Pseudocercospora eumusae and increased virulence on the banana host.</title>
        <authorList>
            <person name="Chang T.-C."/>
            <person name="Salvucci A."/>
            <person name="Crous P.W."/>
            <person name="Stergiopoulos I."/>
        </authorList>
    </citation>
    <scope>NUCLEOTIDE SEQUENCE [LARGE SCALE GENOMIC DNA]</scope>
    <source>
        <strain evidence="3 4">CBS 114824</strain>
    </source>
</reference>
<evidence type="ECO:0000313" key="3">
    <source>
        <dbReference type="EMBL" id="KXS95043.1"/>
    </source>
</evidence>
<keyword evidence="2" id="KW-0472">Membrane</keyword>
<proteinExistence type="predicted"/>
<feature type="transmembrane region" description="Helical" evidence="2">
    <location>
        <begin position="165"/>
        <end position="191"/>
    </location>
</feature>
<name>A0A139GXW5_9PEZI</name>
<evidence type="ECO:0000256" key="2">
    <source>
        <dbReference type="SAM" id="Phobius"/>
    </source>
</evidence>
<keyword evidence="4" id="KW-1185">Reference proteome</keyword>
<dbReference type="OrthoDB" id="5387214at2759"/>
<evidence type="ECO:0000313" key="4">
    <source>
        <dbReference type="Proteomes" id="UP000070133"/>
    </source>
</evidence>
<organism evidence="3 4">
    <name type="scientific">Pseudocercospora eumusae</name>
    <dbReference type="NCBI Taxonomy" id="321146"/>
    <lineage>
        <taxon>Eukaryota</taxon>
        <taxon>Fungi</taxon>
        <taxon>Dikarya</taxon>
        <taxon>Ascomycota</taxon>
        <taxon>Pezizomycotina</taxon>
        <taxon>Dothideomycetes</taxon>
        <taxon>Dothideomycetidae</taxon>
        <taxon>Mycosphaerellales</taxon>
        <taxon>Mycosphaerellaceae</taxon>
        <taxon>Pseudocercospora</taxon>
    </lineage>
</organism>
<feature type="compositionally biased region" description="Polar residues" evidence="1">
    <location>
        <begin position="1"/>
        <end position="10"/>
    </location>
</feature>
<evidence type="ECO:0000256" key="1">
    <source>
        <dbReference type="SAM" id="MobiDB-lite"/>
    </source>
</evidence>
<comment type="caution">
    <text evidence="3">The sequence shown here is derived from an EMBL/GenBank/DDBJ whole genome shotgun (WGS) entry which is preliminary data.</text>
</comment>
<sequence>MASANNTTFGASIVPTPDRPQHLPHLLTDSPALTPAVSRSTLQEEYTGPHVPPHSPFYQHPPSSNELSLPLPPTRHGKVHQVYEKDLESGNDTPLSPQTDDEHPFSQKMAVEHTKECQMWPSTQTLKQKYKEDKKQRRAARGACCMPVRAQWSKLSPTNRILVKVAIAVLVIGIAVALGVGISAAVKGSYYGKSRTRRRSRIHVLTLEQSMMARAVRCSGDGARDLKVDRFTSISPFSSHSSR</sequence>
<feature type="region of interest" description="Disordered" evidence="1">
    <location>
        <begin position="1"/>
        <end position="76"/>
    </location>
</feature>
<dbReference type="EMBL" id="LFZN01000238">
    <property type="protein sequence ID" value="KXS95043.1"/>
    <property type="molecule type" value="Genomic_DNA"/>
</dbReference>
<keyword evidence="2" id="KW-1133">Transmembrane helix</keyword>
<dbReference type="Proteomes" id="UP000070133">
    <property type="component" value="Unassembled WGS sequence"/>
</dbReference>
<accession>A0A139GXW5</accession>
<gene>
    <name evidence="3" type="ORF">AC578_128</name>
</gene>
<protein>
    <submittedName>
        <fullName evidence="3">Uncharacterized protein</fullName>
    </submittedName>
</protein>